<dbReference type="SUPFAM" id="SSF55729">
    <property type="entry name" value="Acyl-CoA N-acyltransferases (Nat)"/>
    <property type="match status" value="1"/>
</dbReference>
<dbReference type="InterPro" id="IPR016181">
    <property type="entry name" value="Acyl_CoA_acyltransferase"/>
</dbReference>
<evidence type="ECO:0000256" key="2">
    <source>
        <dbReference type="ARBA" id="ARBA00023315"/>
    </source>
</evidence>
<dbReference type="Proteomes" id="UP000632063">
    <property type="component" value="Unassembled WGS sequence"/>
</dbReference>
<sequence length="198" mass="21117">MPASPFSIRNGFPEAERQRAADLFWKAFSGKLGKILSPEQKALALLRDLLDPAYAICAIGADGRLLGLAGFKTSEGGLTAGGLKHLAGIYGWPGALWRGLLLDLLERPVEKGVFLMDGIFVAAEARGQGVGTALLKAVEAEARARGQARVRLDVIDTNPRARALYERAGFEAAGVEETGIFSGLFGFSSATRMEKRLA</sequence>
<keyword evidence="1" id="KW-0808">Transferase</keyword>
<reference evidence="5" key="1">
    <citation type="submission" date="2020-09" db="EMBL/GenBank/DDBJ databases">
        <title>The genome sequence of strain Labrenzia suaedae 4C16A.</title>
        <authorList>
            <person name="Liu Y."/>
        </authorList>
    </citation>
    <scope>NUCLEOTIDE SEQUENCE [LARGE SCALE GENOMIC DNA]</scope>
    <source>
        <strain evidence="5">4C16A</strain>
    </source>
</reference>
<reference evidence="4 5" key="2">
    <citation type="journal article" date="2021" name="Int. J. Syst. Evol. Microbiol.">
        <title>Roseibium litorale sp. nov., isolated from a tidal flat sediment and proposal for the reclassification of Labrenzia polysiphoniae as Roseibium polysiphoniae comb. nov.</title>
        <authorList>
            <person name="Liu Y."/>
            <person name="Pei T."/>
            <person name="Du J."/>
            <person name="Chao M."/>
            <person name="Deng M.R."/>
            <person name="Zhu H."/>
        </authorList>
    </citation>
    <scope>NUCLEOTIDE SEQUENCE [LARGE SCALE GENOMIC DNA]</scope>
    <source>
        <strain evidence="4 5">4C16A</strain>
    </source>
</reference>
<dbReference type="InterPro" id="IPR000182">
    <property type="entry name" value="GNAT_dom"/>
</dbReference>
<keyword evidence="5" id="KW-1185">Reference proteome</keyword>
<evidence type="ECO:0000313" key="5">
    <source>
        <dbReference type="Proteomes" id="UP000632063"/>
    </source>
</evidence>
<dbReference type="PROSITE" id="PS51186">
    <property type="entry name" value="GNAT"/>
    <property type="match status" value="1"/>
</dbReference>
<feature type="domain" description="N-acetyltransferase" evidence="3">
    <location>
        <begin position="6"/>
        <end position="198"/>
    </location>
</feature>
<dbReference type="Gene3D" id="3.40.630.30">
    <property type="match status" value="1"/>
</dbReference>
<accession>A0ABR9CKZ1</accession>
<dbReference type="CDD" id="cd04301">
    <property type="entry name" value="NAT_SF"/>
    <property type="match status" value="1"/>
</dbReference>
<dbReference type="RefSeq" id="WP_192147646.1">
    <property type="nucleotide sequence ID" value="NZ_JACYXI010000004.1"/>
</dbReference>
<organism evidence="4 5">
    <name type="scientific">Roseibium litorale</name>
    <dbReference type="NCBI Taxonomy" id="2803841"/>
    <lineage>
        <taxon>Bacteria</taxon>
        <taxon>Pseudomonadati</taxon>
        <taxon>Pseudomonadota</taxon>
        <taxon>Alphaproteobacteria</taxon>
        <taxon>Hyphomicrobiales</taxon>
        <taxon>Stappiaceae</taxon>
        <taxon>Roseibium</taxon>
    </lineage>
</organism>
<evidence type="ECO:0000313" key="4">
    <source>
        <dbReference type="EMBL" id="MBD8891496.1"/>
    </source>
</evidence>
<proteinExistence type="predicted"/>
<dbReference type="InterPro" id="IPR050680">
    <property type="entry name" value="YpeA/RimI_acetyltransf"/>
</dbReference>
<name>A0ABR9CKZ1_9HYPH</name>
<gene>
    <name evidence="4" type="ORF">IG616_08055</name>
</gene>
<evidence type="ECO:0000259" key="3">
    <source>
        <dbReference type="PROSITE" id="PS51186"/>
    </source>
</evidence>
<dbReference type="PANTHER" id="PTHR43420">
    <property type="entry name" value="ACETYLTRANSFERASE"/>
    <property type="match status" value="1"/>
</dbReference>
<keyword evidence="2" id="KW-0012">Acyltransferase</keyword>
<protein>
    <submittedName>
        <fullName evidence="4">GNAT family N-acetyltransferase</fullName>
    </submittedName>
</protein>
<comment type="caution">
    <text evidence="4">The sequence shown here is derived from an EMBL/GenBank/DDBJ whole genome shotgun (WGS) entry which is preliminary data.</text>
</comment>
<dbReference type="Pfam" id="PF00583">
    <property type="entry name" value="Acetyltransf_1"/>
    <property type="match status" value="1"/>
</dbReference>
<evidence type="ECO:0000256" key="1">
    <source>
        <dbReference type="ARBA" id="ARBA00022679"/>
    </source>
</evidence>
<dbReference type="EMBL" id="JACYXI010000004">
    <property type="protein sequence ID" value="MBD8891496.1"/>
    <property type="molecule type" value="Genomic_DNA"/>
</dbReference>